<keyword evidence="2" id="KW-1185">Reference proteome</keyword>
<protein>
    <submittedName>
        <fullName evidence="1">Uncharacterized protein</fullName>
    </submittedName>
</protein>
<evidence type="ECO:0000313" key="2">
    <source>
        <dbReference type="Proteomes" id="UP000292082"/>
    </source>
</evidence>
<organism evidence="1 2">
    <name type="scientific">Dichomitus squalens</name>
    <dbReference type="NCBI Taxonomy" id="114155"/>
    <lineage>
        <taxon>Eukaryota</taxon>
        <taxon>Fungi</taxon>
        <taxon>Dikarya</taxon>
        <taxon>Basidiomycota</taxon>
        <taxon>Agaricomycotina</taxon>
        <taxon>Agaricomycetes</taxon>
        <taxon>Polyporales</taxon>
        <taxon>Polyporaceae</taxon>
        <taxon>Dichomitus</taxon>
    </lineage>
</organism>
<dbReference type="EMBL" id="ML145095">
    <property type="protein sequence ID" value="TBU61993.1"/>
    <property type="molecule type" value="Genomic_DNA"/>
</dbReference>
<evidence type="ECO:0000313" key="1">
    <source>
        <dbReference type="EMBL" id="TBU61993.1"/>
    </source>
</evidence>
<proteinExistence type="predicted"/>
<accession>A0A4Q9Q3W0</accession>
<gene>
    <name evidence="1" type="ORF">BD310DRAFT_919393</name>
</gene>
<dbReference type="AlphaFoldDB" id="A0A4Q9Q3W0"/>
<dbReference type="Proteomes" id="UP000292082">
    <property type="component" value="Unassembled WGS sequence"/>
</dbReference>
<sequence length="89" mass="9992">MLSSRFFYHEGPKVLLADGVTLNSEHQIPVFLRSILAEDGTRCRYLGSARFSFAYPSLRTLILNRSEDLLSVLPDSTQFGGSSQHLTRC</sequence>
<reference evidence="1 2" key="1">
    <citation type="submission" date="2019-01" db="EMBL/GenBank/DDBJ databases">
        <title>Draft genome sequences of three monokaryotic isolates of the white-rot basidiomycete fungus Dichomitus squalens.</title>
        <authorList>
            <consortium name="DOE Joint Genome Institute"/>
            <person name="Lopez S.C."/>
            <person name="Andreopoulos B."/>
            <person name="Pangilinan J."/>
            <person name="Lipzen A."/>
            <person name="Riley R."/>
            <person name="Ahrendt S."/>
            <person name="Ng V."/>
            <person name="Barry K."/>
            <person name="Daum C."/>
            <person name="Grigoriev I.V."/>
            <person name="Hilden K.S."/>
            <person name="Makela M.R."/>
            <person name="de Vries R.P."/>
        </authorList>
    </citation>
    <scope>NUCLEOTIDE SEQUENCE [LARGE SCALE GENOMIC DNA]</scope>
    <source>
        <strain evidence="1 2">CBS 464.89</strain>
    </source>
</reference>
<name>A0A4Q9Q3W0_9APHY</name>